<reference evidence="2" key="1">
    <citation type="submission" date="2016-06" db="EMBL/GenBank/DDBJ databases">
        <authorList>
            <person name="Varghese N."/>
            <person name="Submissions Spin"/>
        </authorList>
    </citation>
    <scope>NUCLEOTIDE SEQUENCE [LARGE SCALE GENOMIC DNA]</scope>
    <source>
        <strain evidence="2">DSM 43816</strain>
    </source>
</reference>
<dbReference type="AlphaFoldDB" id="A0A1C4VMJ8"/>
<evidence type="ECO:0000313" key="1">
    <source>
        <dbReference type="EMBL" id="SCE85176.1"/>
    </source>
</evidence>
<dbReference type="Gene3D" id="3.40.1000.10">
    <property type="entry name" value="Mog1/PsbP, alpha/beta/alpha sandwich"/>
    <property type="match status" value="1"/>
</dbReference>
<name>A0A1C4VMJ8_MICEC</name>
<dbReference type="OrthoDB" id="5185731at2"/>
<protein>
    <submittedName>
        <fullName evidence="1">Uncharacterized protein</fullName>
    </submittedName>
</protein>
<sequence>MTAVEWPNAISPGLWPFRLDAPEQWSAVEPDEGLIAFLGPPADDFRANLVVFGRRLPEEITLGEVAELALSDDGPHRLVDPGIDQPAAPGGLPVAVRSSGTVVEGREVRQIAVVTEAPDRSPSGLRSVYTMLGTYLADRADPDESTLTSVMASFELIR</sequence>
<dbReference type="InParanoid" id="A0A1C4VMJ8"/>
<organism evidence="1 2">
    <name type="scientific">Micromonospora echinospora</name>
    <name type="common">Micromonospora purpurea</name>
    <dbReference type="NCBI Taxonomy" id="1877"/>
    <lineage>
        <taxon>Bacteria</taxon>
        <taxon>Bacillati</taxon>
        <taxon>Actinomycetota</taxon>
        <taxon>Actinomycetes</taxon>
        <taxon>Micromonosporales</taxon>
        <taxon>Micromonosporaceae</taxon>
        <taxon>Micromonospora</taxon>
    </lineage>
</organism>
<dbReference type="Proteomes" id="UP000198253">
    <property type="component" value="Chromosome I"/>
</dbReference>
<proteinExistence type="predicted"/>
<dbReference type="EMBL" id="LT607413">
    <property type="protein sequence ID" value="SCE85176.1"/>
    <property type="molecule type" value="Genomic_DNA"/>
</dbReference>
<keyword evidence="2" id="KW-1185">Reference proteome</keyword>
<evidence type="ECO:0000313" key="2">
    <source>
        <dbReference type="Proteomes" id="UP000198253"/>
    </source>
</evidence>
<gene>
    <name evidence="1" type="ORF">GA0070618_1393</name>
</gene>
<accession>A0A1C4VMJ8</accession>
<dbReference type="RefSeq" id="WP_088980896.1">
    <property type="nucleotide sequence ID" value="NZ_LT607413.1"/>
</dbReference>